<dbReference type="Proteomes" id="UP000032430">
    <property type="component" value="Chromosome I"/>
</dbReference>
<keyword evidence="5" id="KW-0997">Cell inner membrane</keyword>
<dbReference type="EMBL" id="LN614827">
    <property type="protein sequence ID" value="CEG56666.1"/>
    <property type="molecule type" value="Genomic_DNA"/>
</dbReference>
<dbReference type="NCBIfam" id="TIGR00997">
    <property type="entry name" value="ispZ"/>
    <property type="match status" value="1"/>
</dbReference>
<dbReference type="NCBIfam" id="NF001325">
    <property type="entry name" value="PRK00259.1-3"/>
    <property type="match status" value="1"/>
</dbReference>
<dbReference type="Pfam" id="PF04279">
    <property type="entry name" value="IspA"/>
    <property type="match status" value="1"/>
</dbReference>
<dbReference type="OrthoDB" id="9788219at2"/>
<proteinExistence type="inferred from homology"/>
<dbReference type="KEGG" id="lfa:LFA_1238"/>
<keyword evidence="3 5" id="KW-1133">Transmembrane helix</keyword>
<accession>A0A098G3V8</accession>
<sequence>MKLLFDFFPILLFFIIFKIYGIYTATAIAMIASLSQVIFYRLKFQRYEKMHVISLIIIMVLGGATLFFHNPWFIKWKPTGIYWLSALVFLSSSFIGSKPLIQKMMEANVNLTSKIWHRLNTAWSVFFIVMGALNLYVAYHYDTDAWVNFKLFGGVGFTLLFVLIQAFYLTKHMEEKGLEKQQ</sequence>
<evidence type="ECO:0000256" key="2">
    <source>
        <dbReference type="ARBA" id="ARBA00022692"/>
    </source>
</evidence>
<dbReference type="HAMAP" id="MF_00189">
    <property type="entry name" value="YciB"/>
    <property type="match status" value="1"/>
</dbReference>
<evidence type="ECO:0000313" key="7">
    <source>
        <dbReference type="Proteomes" id="UP000032430"/>
    </source>
</evidence>
<feature type="transmembrane region" description="Helical" evidence="5">
    <location>
        <begin position="122"/>
        <end position="139"/>
    </location>
</feature>
<dbReference type="InterPro" id="IPR006008">
    <property type="entry name" value="YciB"/>
</dbReference>
<comment type="similarity">
    <text evidence="5">Belongs to the YciB family.</text>
</comment>
<evidence type="ECO:0000313" key="6">
    <source>
        <dbReference type="EMBL" id="CEG56666.1"/>
    </source>
</evidence>
<dbReference type="AlphaFoldDB" id="A0A098G3V8"/>
<evidence type="ECO:0000256" key="4">
    <source>
        <dbReference type="ARBA" id="ARBA00023136"/>
    </source>
</evidence>
<dbReference type="PANTHER" id="PTHR36917">
    <property type="entry name" value="INTRACELLULAR SEPTATION PROTEIN A-RELATED"/>
    <property type="match status" value="1"/>
</dbReference>
<evidence type="ECO:0000256" key="1">
    <source>
        <dbReference type="ARBA" id="ARBA00022475"/>
    </source>
</evidence>
<dbReference type="RefSeq" id="WP_045095291.1">
    <property type="nucleotide sequence ID" value="NZ_LN614827.1"/>
</dbReference>
<keyword evidence="4 5" id="KW-0472">Membrane</keyword>
<keyword evidence="2 5" id="KW-0812">Transmembrane</keyword>
<dbReference type="PANTHER" id="PTHR36917:SF1">
    <property type="entry name" value="INNER MEMBRANE-SPANNING PROTEIN YCIB"/>
    <property type="match status" value="1"/>
</dbReference>
<dbReference type="GO" id="GO:0005886">
    <property type="term" value="C:plasma membrane"/>
    <property type="evidence" value="ECO:0007669"/>
    <property type="project" value="UniProtKB-SubCell"/>
</dbReference>
<name>A0A098G3V8_9GAMM</name>
<evidence type="ECO:0000256" key="3">
    <source>
        <dbReference type="ARBA" id="ARBA00022989"/>
    </source>
</evidence>
<keyword evidence="7" id="KW-1185">Reference proteome</keyword>
<comment type="subcellular location">
    <subcellularLocation>
        <location evidence="5">Cell inner membrane</location>
        <topology evidence="5">Multi-pass membrane protein</topology>
    </subcellularLocation>
</comment>
<keyword evidence="1 5" id="KW-1003">Cell membrane</keyword>
<reference evidence="7" key="1">
    <citation type="submission" date="2014-09" db="EMBL/GenBank/DDBJ databases">
        <authorList>
            <person name="Gomez-Valero L."/>
        </authorList>
    </citation>
    <scope>NUCLEOTIDE SEQUENCE [LARGE SCALE GENOMIC DNA]</scope>
    <source>
        <strain evidence="7">ATCC700992</strain>
    </source>
</reference>
<comment type="function">
    <text evidence="5">Plays a role in cell envelope biogenesis, maintenance of cell envelope integrity and membrane homeostasis.</text>
</comment>
<protein>
    <recommendedName>
        <fullName evidence="5">Inner membrane-spanning protein YciB</fullName>
    </recommendedName>
</protein>
<dbReference type="STRING" id="1212491.LFA_1238"/>
<dbReference type="HOGENOM" id="CLU_089554_2_0_6"/>
<feature type="transmembrane region" description="Helical" evidence="5">
    <location>
        <begin position="12"/>
        <end position="40"/>
    </location>
</feature>
<feature type="transmembrane region" description="Helical" evidence="5">
    <location>
        <begin position="52"/>
        <end position="74"/>
    </location>
</feature>
<organism evidence="6 7">
    <name type="scientific">Legionella fallonii LLAP-10</name>
    <dbReference type="NCBI Taxonomy" id="1212491"/>
    <lineage>
        <taxon>Bacteria</taxon>
        <taxon>Pseudomonadati</taxon>
        <taxon>Pseudomonadota</taxon>
        <taxon>Gammaproteobacteria</taxon>
        <taxon>Legionellales</taxon>
        <taxon>Legionellaceae</taxon>
        <taxon>Legionella</taxon>
    </lineage>
</organism>
<feature type="transmembrane region" description="Helical" evidence="5">
    <location>
        <begin position="151"/>
        <end position="170"/>
    </location>
</feature>
<gene>
    <name evidence="5" type="primary">yciB</name>
    <name evidence="6" type="ORF">LFA_1238</name>
</gene>
<evidence type="ECO:0000256" key="5">
    <source>
        <dbReference type="HAMAP-Rule" id="MF_00189"/>
    </source>
</evidence>
<feature type="transmembrane region" description="Helical" evidence="5">
    <location>
        <begin position="80"/>
        <end position="101"/>
    </location>
</feature>